<dbReference type="PANTHER" id="PTHR35460:SF1">
    <property type="entry name" value="TRNA LIGASE 1"/>
    <property type="match status" value="1"/>
</dbReference>
<organism evidence="5 6">
    <name type="scientific">Brassica oleracea var. oleracea</name>
    <dbReference type="NCBI Taxonomy" id="109376"/>
    <lineage>
        <taxon>Eukaryota</taxon>
        <taxon>Viridiplantae</taxon>
        <taxon>Streptophyta</taxon>
        <taxon>Embryophyta</taxon>
        <taxon>Tracheophyta</taxon>
        <taxon>Spermatophyta</taxon>
        <taxon>Magnoliopsida</taxon>
        <taxon>eudicotyledons</taxon>
        <taxon>Gunneridae</taxon>
        <taxon>Pentapetalae</taxon>
        <taxon>rosids</taxon>
        <taxon>malvids</taxon>
        <taxon>Brassicales</taxon>
        <taxon>Brassicaceae</taxon>
        <taxon>Brassiceae</taxon>
        <taxon>Brassica</taxon>
    </lineage>
</organism>
<dbReference type="GO" id="GO:0003972">
    <property type="term" value="F:RNA ligase (ATP) activity"/>
    <property type="evidence" value="ECO:0007669"/>
    <property type="project" value="InterPro"/>
</dbReference>
<feature type="transmembrane region" description="Helical" evidence="3">
    <location>
        <begin position="1187"/>
        <end position="1207"/>
    </location>
</feature>
<dbReference type="STRING" id="109376.A0A0D3C8E2"/>
<dbReference type="InterPro" id="IPR015965">
    <property type="entry name" value="tRNA_lig_PDEase"/>
</dbReference>
<keyword evidence="3" id="KW-0812">Transmembrane</keyword>
<keyword evidence="3" id="KW-0472">Membrane</keyword>
<feature type="coiled-coil region" evidence="1">
    <location>
        <begin position="1540"/>
        <end position="1567"/>
    </location>
</feature>
<accession>A0A0D3C8E2</accession>
<feature type="compositionally biased region" description="Polar residues" evidence="2">
    <location>
        <begin position="1073"/>
        <end position="1083"/>
    </location>
</feature>
<feature type="compositionally biased region" description="Low complexity" evidence="2">
    <location>
        <begin position="1318"/>
        <end position="1330"/>
    </location>
</feature>
<evidence type="ECO:0000259" key="4">
    <source>
        <dbReference type="Pfam" id="PF08302"/>
    </source>
</evidence>
<dbReference type="Proteomes" id="UP000032141">
    <property type="component" value="Chromosome C5"/>
</dbReference>
<keyword evidence="6" id="KW-1185">Reference proteome</keyword>
<evidence type="ECO:0000256" key="3">
    <source>
        <dbReference type="SAM" id="Phobius"/>
    </source>
</evidence>
<dbReference type="PANTHER" id="PTHR35460">
    <property type="entry name" value="TRNA LIGASE 1"/>
    <property type="match status" value="1"/>
</dbReference>
<dbReference type="GO" id="GO:0005524">
    <property type="term" value="F:ATP binding"/>
    <property type="evidence" value="ECO:0007669"/>
    <property type="project" value="InterPro"/>
</dbReference>
<proteinExistence type="predicted"/>
<dbReference type="GO" id="GO:0006388">
    <property type="term" value="P:tRNA splicing, via endonucleolytic cleavage and ligation"/>
    <property type="evidence" value="ECO:0007669"/>
    <property type="project" value="InterPro"/>
</dbReference>
<evidence type="ECO:0000256" key="1">
    <source>
        <dbReference type="SAM" id="Coils"/>
    </source>
</evidence>
<dbReference type="Pfam" id="PF08302">
    <property type="entry name" value="tRNA_lig_CPD"/>
    <property type="match status" value="1"/>
</dbReference>
<dbReference type="InterPro" id="IPR019176">
    <property type="entry name" value="Cytochrome_B561-rel"/>
</dbReference>
<feature type="compositionally biased region" description="Polar residues" evidence="2">
    <location>
        <begin position="1275"/>
        <end position="1311"/>
    </location>
</feature>
<feature type="region of interest" description="Disordered" evidence="2">
    <location>
        <begin position="1059"/>
        <end position="1085"/>
    </location>
</feature>
<keyword evidence="3" id="KW-1133">Transmembrane helix</keyword>
<dbReference type="HOGENOM" id="CLU_238517_0_0_1"/>
<reference evidence="5 6" key="1">
    <citation type="journal article" date="2014" name="Genome Biol.">
        <title>Transcriptome and methylome profiling reveals relics of genome dominance in the mesopolyploid Brassica oleracea.</title>
        <authorList>
            <person name="Parkin I.A."/>
            <person name="Koh C."/>
            <person name="Tang H."/>
            <person name="Robinson S.J."/>
            <person name="Kagale S."/>
            <person name="Clarke W.E."/>
            <person name="Town C.D."/>
            <person name="Nixon J."/>
            <person name="Krishnakumar V."/>
            <person name="Bidwell S.L."/>
            <person name="Denoeud F."/>
            <person name="Belcram H."/>
            <person name="Links M.G."/>
            <person name="Just J."/>
            <person name="Clarke C."/>
            <person name="Bender T."/>
            <person name="Huebert T."/>
            <person name="Mason A.S."/>
            <person name="Pires J.C."/>
            <person name="Barker G."/>
            <person name="Moore J."/>
            <person name="Walley P.G."/>
            <person name="Manoli S."/>
            <person name="Batley J."/>
            <person name="Edwards D."/>
            <person name="Nelson M.N."/>
            <person name="Wang X."/>
            <person name="Paterson A.H."/>
            <person name="King G."/>
            <person name="Bancroft I."/>
            <person name="Chalhoub B."/>
            <person name="Sharpe A.G."/>
        </authorList>
    </citation>
    <scope>NUCLEOTIDE SEQUENCE</scope>
    <source>
        <strain evidence="5 6">cv. TO1000</strain>
    </source>
</reference>
<keyword evidence="1" id="KW-0175">Coiled coil</keyword>
<sequence>MDATSGSSDRCEAVTNQFGVLTLEERNANVPVNHSVQNPKSYGAISGSSSSASEVVNYLEDFAVDKSTHCRAQIRATFYPKFENEKTDQEIRTRMIEMVSKGLATLEVSLKHSGSLFMYAGHMGGAYAKNSFGNIFTAVGVFVLSRMFREAWGTMASKEEAEFNDFLEKNRMCVSMELVTAVLGDHGQRPLDDYVVVTAVTELGNGKPKFYSTSEIIAFCRTWRLPTNHVWLFSTRKSVTSFFAAFDALCEEGIATSVCRALDEVADISVPGSKDHVKVQGEILEGLVARIVSSGSARDMENVLRDHPPPTCDGANLALGLSLRETCAANRCNEEQQIRALLTSVGPSFCPSDLDWFGDDSVESHSKNADKSVVTKFLESQPADYTTSKLQEMVRLMKERRLPAAFKCYQNFHRANDVSPDNLFYKLVVHVHSDSGFRRYQKEMRNMPGLWPLYRGFFVDINLFKSNKGRDPMAVECIDKAVKDAGENCGQQGKDGLDDADANLMIKLKFLTYKLRTFLIRNGLSILFKEGPASYRAFYLRRMKIWGISDGKQKELCKMLDEWAAHIRKKCGNKQLSSSLYLSEAEPFLEQYAGRSPKNQGLIGSAGNLVRAEDFLALVDGDLDEEGDLVKKERVAPATPEPAVKEAVQKDGGLIVFFPGIPGSAKSALCKELLNPPGGLGDDRPVHSLMGDLVKGKYWPKVADECRKKPQSIILADKNAPNEDVWRQIEDMCRRTRATAVPVVADSEGTESNPYSLDALAVFIFRVLQRVNHPGNLDKASSNAGYVILMFYHLYEGKNRKEFEGELIERFGSVVKIPLLRSDRSPLPVPVKSILEEGIDLFQLHSRRHGRLESAKGTYAVEWTKWENQLRNTLIANSEYINYVQVPFESAVQQVREELKRIAKGEYKPPSSEKTKHGSITFAAINLPVTQVHSLLEKLAASNPTMRSFLEGKKKSIEEKLERAHVTLAHKRSHGVAAVARYGQHLNREVPIQLTELIFNDKMAAFTAHVGSVDGETIVCKNEWPHVTLWTAEGVTAKEANTLPQLYADGKASRMVIDPPASVSDAERRASRENPTSPKTSFASPHLGFSRKLRFLPAMDSDARRNVNISSQGSSPSRKPSKFSVYRNPALAAASTANSLRPSKSVLLFIFVLSIASVFSLVSFTAGEKRLTNALTFGRISQEAAYVTVKAWQGLVALICIGAMMAFSKGISLHRAKFAAGAETKDTKDQFSLTSRQLELLGIKKKGEQGVSESPKSRPALKPSRSLEPLVPIHQNLTGSAHKSSSGGDKLNSRSGTQISPFSTPSKQMGSPSMYLVPSSSPASSNRASSGQDKAVSSPWSGRRSSARDIATEEQLEQLLAEIDEKITESAGKVRTPPPTVGSFAMASPSPVGGSAGLSGTTRSTPLRAVRMSPGAQKFTTPPKKGEGDFPTPMSLEQAIEGFRQLGVYPQIEYWRDRLRQWCSSVLLKPLLNKIETSHIQVMQTAAKLGVNVTICQVGADLSTNGTAPTALPVDRSKGWQPSYSLDEDAILHQLRANLVQAIDATMQKLRTENQQFQQQQLQQQAALIPVMQECVDAISEHQRLQGLMKGEWVKGLLPRSSIPADYTVQRIRELAEGTCVKNYEYNGRADAREKNKKWSLEPPTDSHLLLYLFCAYLEHPKWMLHLDPSSYTGTQSSRNPLFLGVLPPKERFPEKYVAVISGVPSTLHPGALVLAVDKLCPPTFALYWDKKVQFTLQGRTALWDSILLMCHKIKVGYGGFVRGMNLGSSALNILQVVDSETDD</sequence>
<evidence type="ECO:0000313" key="5">
    <source>
        <dbReference type="EnsemblPlants" id="Bo5g008600.1"/>
    </source>
</evidence>
<feature type="transmembrane region" description="Helical" evidence="3">
    <location>
        <begin position="1146"/>
        <end position="1166"/>
    </location>
</feature>
<protein>
    <recommendedName>
        <fullName evidence="4">tRNA ligase phosphodiesterase domain-containing protein</fullName>
    </recommendedName>
</protein>
<dbReference type="EnsemblPlants" id="Bo5g008600.1">
    <property type="protein sequence ID" value="Bo5g008600.1"/>
    <property type="gene ID" value="Bo5g008600"/>
</dbReference>
<feature type="domain" description="tRNA ligase phosphodiesterase" evidence="4">
    <location>
        <begin position="904"/>
        <end position="1047"/>
    </location>
</feature>
<dbReference type="eggNOG" id="KOG4670">
    <property type="taxonomic scope" value="Eukaryota"/>
</dbReference>
<evidence type="ECO:0000313" key="6">
    <source>
        <dbReference type="Proteomes" id="UP000032141"/>
    </source>
</evidence>
<evidence type="ECO:0000256" key="2">
    <source>
        <dbReference type="SAM" id="MobiDB-lite"/>
    </source>
</evidence>
<feature type="region of interest" description="Disordered" evidence="2">
    <location>
        <begin position="1244"/>
        <end position="1349"/>
    </location>
</feature>
<reference evidence="5" key="2">
    <citation type="submission" date="2015-03" db="UniProtKB">
        <authorList>
            <consortium name="EnsemblPlants"/>
        </authorList>
    </citation>
    <scope>IDENTIFICATION</scope>
</reference>
<dbReference type="InterPro" id="IPR038837">
    <property type="entry name" value="tRNA_ligase_1"/>
</dbReference>
<dbReference type="Pfam" id="PF09786">
    <property type="entry name" value="CytochromB561_N"/>
    <property type="match status" value="1"/>
</dbReference>
<name>A0A0D3C8E2_BRAOL</name>
<dbReference type="Gramene" id="Bo5g008600.1">
    <property type="protein sequence ID" value="Bo5g008600.1"/>
    <property type="gene ID" value="Bo5g008600"/>
</dbReference>